<evidence type="ECO:0000313" key="8">
    <source>
        <dbReference type="EMBL" id="WDF83315.1"/>
    </source>
</evidence>
<dbReference type="Proteomes" id="UP001220377">
    <property type="component" value="Chromosome"/>
</dbReference>
<dbReference type="NCBIfam" id="TIGR01167">
    <property type="entry name" value="LPXTG_anchor"/>
    <property type="match status" value="1"/>
</dbReference>
<feature type="compositionally biased region" description="Low complexity" evidence="5">
    <location>
        <begin position="175"/>
        <end position="195"/>
    </location>
</feature>
<dbReference type="InterPro" id="IPR019931">
    <property type="entry name" value="LPXTG_anchor"/>
</dbReference>
<keyword evidence="4" id="KW-0572">Peptidoglycan-anchor</keyword>
<evidence type="ECO:0000256" key="2">
    <source>
        <dbReference type="ARBA" id="ARBA00022525"/>
    </source>
</evidence>
<feature type="transmembrane region" description="Helical" evidence="6">
    <location>
        <begin position="217"/>
        <end position="238"/>
    </location>
</feature>
<name>A0ABY7WW05_9LACO</name>
<evidence type="ECO:0000313" key="9">
    <source>
        <dbReference type="Proteomes" id="UP001220377"/>
    </source>
</evidence>
<keyword evidence="9" id="KW-1185">Reference proteome</keyword>
<gene>
    <name evidence="8" type="ORF">PQ472_03485</name>
</gene>
<evidence type="ECO:0000256" key="4">
    <source>
        <dbReference type="ARBA" id="ARBA00023088"/>
    </source>
</evidence>
<feature type="compositionally biased region" description="Low complexity" evidence="5">
    <location>
        <begin position="145"/>
        <end position="155"/>
    </location>
</feature>
<sequence>MNNTRKVTGQVIQQCTGLALTIAAGMIFGAKQILPVAAADSTTVVTTQPERRFNIDAQSQLTSGTTANLETNGLPGTGLTELTTQQDMHHRHRMWDDTHPADLSDIAEPATNAPAYEVRRHRELQESRASAAQESRPVRRALPVSGGTASTSSSRAEVKPERTNTASKALPVSRQQTTTKAAPAKTQTTAAATSKQPVYVSPGAKALPQTGMGDSRATTTLGLAFALLISLLGFIGLWRRNKAV</sequence>
<proteinExistence type="predicted"/>
<keyword evidence="6" id="KW-1133">Transmembrane helix</keyword>
<reference evidence="8 9" key="1">
    <citation type="submission" date="2023-02" db="EMBL/GenBank/DDBJ databases">
        <title>Genome sequence of Lacticaseibacillus sp. KACC 23028.</title>
        <authorList>
            <person name="Kim S."/>
            <person name="Heo J."/>
            <person name="Kwon S.-W."/>
        </authorList>
    </citation>
    <scope>NUCLEOTIDE SEQUENCE [LARGE SCALE GENOMIC DNA]</scope>
    <source>
        <strain evidence="8 9">KACC 23028</strain>
    </source>
</reference>
<dbReference type="EMBL" id="CP117884">
    <property type="protein sequence ID" value="WDF83315.1"/>
    <property type="molecule type" value="Genomic_DNA"/>
</dbReference>
<accession>A0ABY7WW05</accession>
<dbReference type="RefSeq" id="WP_274261385.1">
    <property type="nucleotide sequence ID" value="NZ_CP117884.1"/>
</dbReference>
<keyword evidence="6" id="KW-0472">Membrane</keyword>
<protein>
    <submittedName>
        <fullName evidence="8">LPXTG cell wall anchor domain-containing protein</fullName>
    </submittedName>
</protein>
<feature type="domain" description="Gram-positive cocci surface proteins LPxTG" evidence="7">
    <location>
        <begin position="207"/>
        <end position="244"/>
    </location>
</feature>
<evidence type="ECO:0000256" key="6">
    <source>
        <dbReference type="SAM" id="Phobius"/>
    </source>
</evidence>
<keyword evidence="6" id="KW-0812">Transmembrane</keyword>
<evidence type="ECO:0000256" key="3">
    <source>
        <dbReference type="ARBA" id="ARBA00022729"/>
    </source>
</evidence>
<keyword evidence="1" id="KW-0134">Cell wall</keyword>
<evidence type="ECO:0000256" key="5">
    <source>
        <dbReference type="SAM" id="MobiDB-lite"/>
    </source>
</evidence>
<keyword evidence="3" id="KW-0732">Signal</keyword>
<feature type="region of interest" description="Disordered" evidence="5">
    <location>
        <begin position="120"/>
        <end position="195"/>
    </location>
</feature>
<organism evidence="8 9">
    <name type="scientific">Lacticaseibacillus pabuli</name>
    <dbReference type="NCBI Taxonomy" id="3025672"/>
    <lineage>
        <taxon>Bacteria</taxon>
        <taxon>Bacillati</taxon>
        <taxon>Bacillota</taxon>
        <taxon>Bacilli</taxon>
        <taxon>Lactobacillales</taxon>
        <taxon>Lactobacillaceae</taxon>
        <taxon>Lacticaseibacillus</taxon>
    </lineage>
</organism>
<evidence type="ECO:0000259" key="7">
    <source>
        <dbReference type="PROSITE" id="PS50847"/>
    </source>
</evidence>
<evidence type="ECO:0000256" key="1">
    <source>
        <dbReference type="ARBA" id="ARBA00022512"/>
    </source>
</evidence>
<keyword evidence="2" id="KW-0964">Secreted</keyword>
<dbReference type="PROSITE" id="PS50847">
    <property type="entry name" value="GRAM_POS_ANCHORING"/>
    <property type="match status" value="1"/>
</dbReference>